<sequence>MKNKSKKSEALKILKDCLEASTSHGIPSILRNENLFLKIMWTLFFLLSSGYCIYGLINGFKSYFSFDVNTVLKFYRTSEIEFPTITICNKHNFNFKNTTPQAMLDNLKYLKKQALSFDSFMLNSTDTMTMIRDVYYFIDYGMNQFNISSEAVRNIGYSMKDMLLNCRFNDIKCSEDDFEYVSIMGFGNCYKFNSGKNSNLTEIGIKKISFSGRNNGLRLELFTGQRSIQNDISISDGVHIFISNSSKNFFSEREGFGLSVGALTDVRLSQIFNEKLPNPYGNCILEVTNPNSHESFLFTLTIKYQGIYEQRICLLLCFQKYIIDNYKCYEPTLPNYSKGSKYCEYGPRNKAFSDFYLYKSKECLNECPPECNYVEFNVQLSHTQFPSIFYSDLLIQHDKLLGNVRNFSSYEQLRSSTLAVNIYYDDIGYTTVVEVVAKTFEQFFGEVGGFLGLCIGISLLSVIEVLEIIFKIAFVYLRKENNPKLSIFPVKN</sequence>
<reference evidence="13" key="1">
    <citation type="submission" date="2021-02" db="EMBL/GenBank/DDBJ databases">
        <authorList>
            <person name="Nowell W R."/>
        </authorList>
    </citation>
    <scope>NUCLEOTIDE SEQUENCE</scope>
    <source>
        <strain evidence="13">Ploen Becks lab</strain>
    </source>
</reference>
<dbReference type="GO" id="GO:0015280">
    <property type="term" value="F:ligand-gated sodium channel activity"/>
    <property type="evidence" value="ECO:0007669"/>
    <property type="project" value="TreeGrafter"/>
</dbReference>
<evidence type="ECO:0000256" key="12">
    <source>
        <dbReference type="SAM" id="Phobius"/>
    </source>
</evidence>
<dbReference type="Gene3D" id="2.60.470.10">
    <property type="entry name" value="Acid-sensing ion channels like domains"/>
    <property type="match status" value="1"/>
</dbReference>
<evidence type="ECO:0000256" key="9">
    <source>
        <dbReference type="ARBA" id="ARBA00023201"/>
    </source>
</evidence>
<keyword evidence="4 11" id="KW-0812">Transmembrane</keyword>
<evidence type="ECO:0000256" key="2">
    <source>
        <dbReference type="ARBA" id="ARBA00022448"/>
    </source>
</evidence>
<comment type="similarity">
    <text evidence="11">Belongs to the amiloride-sensitive sodium channel (TC 1.A.6) family.</text>
</comment>
<evidence type="ECO:0000256" key="5">
    <source>
        <dbReference type="ARBA" id="ARBA00022989"/>
    </source>
</evidence>
<evidence type="ECO:0000256" key="7">
    <source>
        <dbReference type="ARBA" id="ARBA00023065"/>
    </source>
</evidence>
<keyword evidence="9 11" id="KW-0739">Sodium transport</keyword>
<dbReference type="AlphaFoldDB" id="A0A814FSD5"/>
<dbReference type="PANTHER" id="PTHR11690">
    <property type="entry name" value="AMILORIDE-SENSITIVE SODIUM CHANNEL-RELATED"/>
    <property type="match status" value="1"/>
</dbReference>
<keyword evidence="8 12" id="KW-0472">Membrane</keyword>
<evidence type="ECO:0000256" key="3">
    <source>
        <dbReference type="ARBA" id="ARBA00022461"/>
    </source>
</evidence>
<evidence type="ECO:0000256" key="6">
    <source>
        <dbReference type="ARBA" id="ARBA00023053"/>
    </source>
</evidence>
<proteinExistence type="inferred from homology"/>
<keyword evidence="3 11" id="KW-0894">Sodium channel</keyword>
<evidence type="ECO:0000256" key="4">
    <source>
        <dbReference type="ARBA" id="ARBA00022692"/>
    </source>
</evidence>
<evidence type="ECO:0000313" key="14">
    <source>
        <dbReference type="Proteomes" id="UP000663879"/>
    </source>
</evidence>
<organism evidence="13 14">
    <name type="scientific">Brachionus calyciflorus</name>
    <dbReference type="NCBI Taxonomy" id="104777"/>
    <lineage>
        <taxon>Eukaryota</taxon>
        <taxon>Metazoa</taxon>
        <taxon>Spiralia</taxon>
        <taxon>Gnathifera</taxon>
        <taxon>Rotifera</taxon>
        <taxon>Eurotatoria</taxon>
        <taxon>Monogononta</taxon>
        <taxon>Pseudotrocha</taxon>
        <taxon>Ploima</taxon>
        <taxon>Brachionidae</taxon>
        <taxon>Brachionus</taxon>
    </lineage>
</organism>
<keyword evidence="10 11" id="KW-0407">Ion channel</keyword>
<dbReference type="EMBL" id="CAJNOC010003471">
    <property type="protein sequence ID" value="CAF0984134.1"/>
    <property type="molecule type" value="Genomic_DNA"/>
</dbReference>
<dbReference type="Pfam" id="PF00858">
    <property type="entry name" value="ASC"/>
    <property type="match status" value="1"/>
</dbReference>
<dbReference type="InterPro" id="IPR001873">
    <property type="entry name" value="ENaC"/>
</dbReference>
<evidence type="ECO:0000256" key="1">
    <source>
        <dbReference type="ARBA" id="ARBA00004141"/>
    </source>
</evidence>
<comment type="subcellular location">
    <subcellularLocation>
        <location evidence="1">Membrane</location>
        <topology evidence="1">Multi-pass membrane protein</topology>
    </subcellularLocation>
</comment>
<evidence type="ECO:0000256" key="11">
    <source>
        <dbReference type="RuleBase" id="RU000679"/>
    </source>
</evidence>
<dbReference type="OrthoDB" id="6021021at2759"/>
<dbReference type="PRINTS" id="PR01078">
    <property type="entry name" value="AMINACHANNEL"/>
</dbReference>
<evidence type="ECO:0000256" key="8">
    <source>
        <dbReference type="ARBA" id="ARBA00023136"/>
    </source>
</evidence>
<keyword evidence="6" id="KW-0915">Sodium</keyword>
<keyword evidence="7 11" id="KW-0406">Ion transport</keyword>
<dbReference type="Gene3D" id="1.10.287.820">
    <property type="entry name" value="Acid-sensing ion channel domain"/>
    <property type="match status" value="1"/>
</dbReference>
<feature type="transmembrane region" description="Helical" evidence="12">
    <location>
        <begin position="450"/>
        <end position="477"/>
    </location>
</feature>
<name>A0A814FSD5_9BILA</name>
<dbReference type="Proteomes" id="UP000663879">
    <property type="component" value="Unassembled WGS sequence"/>
</dbReference>
<evidence type="ECO:0000256" key="10">
    <source>
        <dbReference type="ARBA" id="ARBA00023303"/>
    </source>
</evidence>
<keyword evidence="5 12" id="KW-1133">Transmembrane helix</keyword>
<feature type="transmembrane region" description="Helical" evidence="12">
    <location>
        <begin position="35"/>
        <end position="57"/>
    </location>
</feature>
<keyword evidence="14" id="KW-1185">Reference proteome</keyword>
<dbReference type="GO" id="GO:0005886">
    <property type="term" value="C:plasma membrane"/>
    <property type="evidence" value="ECO:0007669"/>
    <property type="project" value="TreeGrafter"/>
</dbReference>
<protein>
    <submittedName>
        <fullName evidence="13">Uncharacterized protein</fullName>
    </submittedName>
</protein>
<comment type="caution">
    <text evidence="13">The sequence shown here is derived from an EMBL/GenBank/DDBJ whole genome shotgun (WGS) entry which is preliminary data.</text>
</comment>
<accession>A0A814FSD5</accession>
<gene>
    <name evidence="13" type="ORF">OXX778_LOCUS15575</name>
</gene>
<keyword evidence="2 11" id="KW-0813">Transport</keyword>
<evidence type="ECO:0000313" key="13">
    <source>
        <dbReference type="EMBL" id="CAF0984134.1"/>
    </source>
</evidence>
<dbReference type="PANTHER" id="PTHR11690:SF1">
    <property type="entry name" value="DEGENERIN LIKE"/>
    <property type="match status" value="1"/>
</dbReference>